<dbReference type="GO" id="GO:0004089">
    <property type="term" value="F:carbonate dehydratase activity"/>
    <property type="evidence" value="ECO:0007669"/>
    <property type="project" value="InterPro"/>
</dbReference>
<keyword evidence="2" id="KW-0732">Signal</keyword>
<comment type="similarity">
    <text evidence="1">Belongs to the alpha-carbonic anhydrase family.</text>
</comment>
<dbReference type="PANTHER" id="PTHR18952:SF137">
    <property type="entry name" value="CARBONIC ANHYDRASE"/>
    <property type="match status" value="1"/>
</dbReference>
<feature type="signal peptide" evidence="2">
    <location>
        <begin position="1"/>
        <end position="21"/>
    </location>
</feature>
<dbReference type="AlphaFoldDB" id="A0A1W4WVX4"/>
<dbReference type="PROSITE" id="PS51144">
    <property type="entry name" value="ALPHA_CA_2"/>
    <property type="match status" value="1"/>
</dbReference>
<keyword evidence="4" id="KW-1185">Reference proteome</keyword>
<dbReference type="InParanoid" id="A0A1W4WVX4"/>
<dbReference type="Proteomes" id="UP000192223">
    <property type="component" value="Unplaced"/>
</dbReference>
<organism evidence="4 5">
    <name type="scientific">Agrilus planipennis</name>
    <name type="common">Emerald ash borer</name>
    <name type="synonym">Agrilus marcopoli</name>
    <dbReference type="NCBI Taxonomy" id="224129"/>
    <lineage>
        <taxon>Eukaryota</taxon>
        <taxon>Metazoa</taxon>
        <taxon>Ecdysozoa</taxon>
        <taxon>Arthropoda</taxon>
        <taxon>Hexapoda</taxon>
        <taxon>Insecta</taxon>
        <taxon>Pterygota</taxon>
        <taxon>Neoptera</taxon>
        <taxon>Endopterygota</taxon>
        <taxon>Coleoptera</taxon>
        <taxon>Polyphaga</taxon>
        <taxon>Elateriformia</taxon>
        <taxon>Buprestoidea</taxon>
        <taxon>Buprestidae</taxon>
        <taxon>Agrilinae</taxon>
        <taxon>Agrilus</taxon>
    </lineage>
</organism>
<dbReference type="RefSeq" id="XP_018328024.1">
    <property type="nucleotide sequence ID" value="XM_018472522.1"/>
</dbReference>
<dbReference type="InterPro" id="IPR036398">
    <property type="entry name" value="CA_dom_sf"/>
</dbReference>
<dbReference type="PANTHER" id="PTHR18952">
    <property type="entry name" value="CARBONIC ANHYDRASE"/>
    <property type="match status" value="1"/>
</dbReference>
<proteinExistence type="inferred from homology"/>
<dbReference type="SUPFAM" id="SSF51069">
    <property type="entry name" value="Carbonic anhydrase"/>
    <property type="match status" value="1"/>
</dbReference>
<dbReference type="InterPro" id="IPR023561">
    <property type="entry name" value="Carbonic_anhydrase_a-class"/>
</dbReference>
<dbReference type="STRING" id="224129.A0A1W4WVX4"/>
<evidence type="ECO:0000256" key="2">
    <source>
        <dbReference type="SAM" id="SignalP"/>
    </source>
</evidence>
<feature type="domain" description="Alpha-carbonic anhydrase" evidence="3">
    <location>
        <begin position="21"/>
        <end position="267"/>
    </location>
</feature>
<protein>
    <submittedName>
        <fullName evidence="5">Carbonic anhydrase 15-like</fullName>
    </submittedName>
</protein>
<dbReference type="SMART" id="SM01057">
    <property type="entry name" value="Carb_anhydrase"/>
    <property type="match status" value="1"/>
</dbReference>
<sequence>MVYNCVFGVIWYFIFLDLTNGQFGYSKDEQARWQEQHRSCGGDLQSPIKIDSLKAIPIRMPALEMIRYHDLLPGPLLLHNNGHSVSLSIAHSPPNQPDVGFIPYVFGARLTNEYELEGLHFHWGDKNNLGSEHTFNDVRFPMEMHMVHRNRRYPTVEEAMNHTDGLAVLAFFFQLRENDNRPLNQLVRYLPHVYAPNASLILNETFTLASILPPTEDLERFYMYRGSLTTPPCSEAVTWILFPNPMPVSVVQVIKNFRSTPRGNREI</sequence>
<accession>A0A1W4WVX4</accession>
<dbReference type="GeneID" id="108738908"/>
<evidence type="ECO:0000313" key="5">
    <source>
        <dbReference type="RefSeq" id="XP_018328024.1"/>
    </source>
</evidence>
<dbReference type="InterPro" id="IPR001148">
    <property type="entry name" value="CA_dom"/>
</dbReference>
<dbReference type="OrthoDB" id="429145at2759"/>
<name>A0A1W4WVX4_AGRPL</name>
<dbReference type="FunCoup" id="A0A1W4WVX4">
    <property type="interactions" value="52"/>
</dbReference>
<dbReference type="GO" id="GO:0008270">
    <property type="term" value="F:zinc ion binding"/>
    <property type="evidence" value="ECO:0007669"/>
    <property type="project" value="InterPro"/>
</dbReference>
<evidence type="ECO:0000313" key="4">
    <source>
        <dbReference type="Proteomes" id="UP000192223"/>
    </source>
</evidence>
<dbReference type="CDD" id="cd00326">
    <property type="entry name" value="alpha_CA"/>
    <property type="match status" value="1"/>
</dbReference>
<dbReference type="Gene3D" id="3.10.200.10">
    <property type="entry name" value="Alpha carbonic anhydrase"/>
    <property type="match status" value="1"/>
</dbReference>
<dbReference type="KEGG" id="apln:108738908"/>
<reference evidence="5" key="1">
    <citation type="submission" date="2025-08" db="UniProtKB">
        <authorList>
            <consortium name="RefSeq"/>
        </authorList>
    </citation>
    <scope>IDENTIFICATION</scope>
    <source>
        <tissue evidence="5">Entire body</tissue>
    </source>
</reference>
<gene>
    <name evidence="5" type="primary">LOC108738908</name>
</gene>
<evidence type="ECO:0000259" key="3">
    <source>
        <dbReference type="PROSITE" id="PS51144"/>
    </source>
</evidence>
<dbReference type="Pfam" id="PF00194">
    <property type="entry name" value="Carb_anhydrase"/>
    <property type="match status" value="1"/>
</dbReference>
<evidence type="ECO:0000256" key="1">
    <source>
        <dbReference type="ARBA" id="ARBA00010718"/>
    </source>
</evidence>
<feature type="chain" id="PRO_5010701646" evidence="2">
    <location>
        <begin position="22"/>
        <end position="267"/>
    </location>
</feature>
<dbReference type="GO" id="GO:0005737">
    <property type="term" value="C:cytoplasm"/>
    <property type="evidence" value="ECO:0007669"/>
    <property type="project" value="TreeGrafter"/>
</dbReference>